<dbReference type="GO" id="GO:0008360">
    <property type="term" value="P:regulation of cell shape"/>
    <property type="evidence" value="ECO:0007669"/>
    <property type="project" value="UniProtKB-KW"/>
</dbReference>
<dbReference type="Pfam" id="PF03033">
    <property type="entry name" value="Glyco_transf_28"/>
    <property type="match status" value="1"/>
</dbReference>
<comment type="similarity">
    <text evidence="10">Belongs to the glycosyltransferase 28 family. MurG subfamily.</text>
</comment>
<dbReference type="GO" id="GO:0009252">
    <property type="term" value="P:peptidoglycan biosynthetic process"/>
    <property type="evidence" value="ECO:0007669"/>
    <property type="project" value="UniProtKB-UniRule"/>
</dbReference>
<feature type="binding site" evidence="10">
    <location>
        <position position="302"/>
    </location>
    <ligand>
        <name>UDP-N-acetyl-alpha-D-glucosamine</name>
        <dbReference type="ChEBI" id="CHEBI:57705"/>
    </ligand>
</feature>
<organism evidence="13 14">
    <name type="scientific">Pacificispira spongiicola</name>
    <dbReference type="NCBI Taxonomy" id="2729598"/>
    <lineage>
        <taxon>Bacteria</taxon>
        <taxon>Pseudomonadati</taxon>
        <taxon>Pseudomonadota</taxon>
        <taxon>Alphaproteobacteria</taxon>
        <taxon>Rhodospirillales</taxon>
        <taxon>Rhodospirillaceae</taxon>
        <taxon>Pacificispira</taxon>
    </lineage>
</organism>
<evidence type="ECO:0000313" key="14">
    <source>
        <dbReference type="Proteomes" id="UP000539372"/>
    </source>
</evidence>
<feature type="binding site" evidence="10">
    <location>
        <begin position="19"/>
        <end position="21"/>
    </location>
    <ligand>
        <name>UDP-N-acetyl-alpha-D-glucosamine</name>
        <dbReference type="ChEBI" id="CHEBI:57705"/>
    </ligand>
</feature>
<keyword evidence="5 10" id="KW-0133">Cell shape</keyword>
<dbReference type="NCBIfam" id="TIGR01133">
    <property type="entry name" value="murG"/>
    <property type="match status" value="1"/>
</dbReference>
<dbReference type="InterPro" id="IPR006009">
    <property type="entry name" value="GlcNAc_MurG"/>
</dbReference>
<feature type="binding site" evidence="10">
    <location>
        <position position="201"/>
    </location>
    <ligand>
        <name>UDP-N-acetyl-alpha-D-glucosamine</name>
        <dbReference type="ChEBI" id="CHEBI:57705"/>
    </ligand>
</feature>
<keyword evidence="9 10" id="KW-0961">Cell wall biogenesis/degradation</keyword>
<feature type="binding site" evidence="10">
    <location>
        <position position="130"/>
    </location>
    <ligand>
        <name>UDP-N-acetyl-alpha-D-glucosamine</name>
        <dbReference type="ChEBI" id="CHEBI:57705"/>
    </ligand>
</feature>
<keyword evidence="3 10" id="KW-0328">Glycosyltransferase</keyword>
<dbReference type="EMBL" id="JABBNT010000002">
    <property type="protein sequence ID" value="NMM44532.1"/>
    <property type="molecule type" value="Genomic_DNA"/>
</dbReference>
<feature type="domain" description="Glycosyl transferase family 28 C-terminal" evidence="12">
    <location>
        <begin position="195"/>
        <end position="360"/>
    </location>
</feature>
<comment type="caution">
    <text evidence="10">Lacks conserved residue(s) required for the propagation of feature annotation.</text>
</comment>
<dbReference type="PANTHER" id="PTHR21015:SF22">
    <property type="entry name" value="GLYCOSYLTRANSFERASE"/>
    <property type="match status" value="1"/>
</dbReference>
<dbReference type="GO" id="GO:0071555">
    <property type="term" value="P:cell wall organization"/>
    <property type="evidence" value="ECO:0007669"/>
    <property type="project" value="UniProtKB-KW"/>
</dbReference>
<evidence type="ECO:0000256" key="6">
    <source>
        <dbReference type="ARBA" id="ARBA00022984"/>
    </source>
</evidence>
<evidence type="ECO:0000256" key="5">
    <source>
        <dbReference type="ARBA" id="ARBA00022960"/>
    </source>
</evidence>
<evidence type="ECO:0000256" key="10">
    <source>
        <dbReference type="HAMAP-Rule" id="MF_00033"/>
    </source>
</evidence>
<dbReference type="GO" id="GO:0005886">
    <property type="term" value="C:plasma membrane"/>
    <property type="evidence" value="ECO:0007669"/>
    <property type="project" value="UniProtKB-SubCell"/>
</dbReference>
<dbReference type="InterPro" id="IPR004276">
    <property type="entry name" value="GlycoTrans_28_N"/>
</dbReference>
<dbReference type="EC" id="2.4.1.227" evidence="10"/>
<name>A0A7Y0DZM0_9PROT</name>
<keyword evidence="7 10" id="KW-0472">Membrane</keyword>
<comment type="caution">
    <text evidence="13">The sequence shown here is derived from an EMBL/GenBank/DDBJ whole genome shotgun (WGS) entry which is preliminary data.</text>
</comment>
<keyword evidence="2 10" id="KW-0132">Cell division</keyword>
<gene>
    <name evidence="10 13" type="primary">murG</name>
    <name evidence="13" type="ORF">HH303_08575</name>
</gene>
<evidence type="ECO:0000256" key="4">
    <source>
        <dbReference type="ARBA" id="ARBA00022679"/>
    </source>
</evidence>
<keyword evidence="14" id="KW-1185">Reference proteome</keyword>
<comment type="catalytic activity">
    <reaction evidence="10">
        <text>di-trans,octa-cis-undecaprenyl diphospho-N-acetyl-alpha-D-muramoyl-L-alanyl-D-glutamyl-meso-2,6-diaminopimeloyl-D-alanyl-D-alanine + UDP-N-acetyl-alpha-D-glucosamine = di-trans,octa-cis-undecaprenyl diphospho-[N-acetyl-alpha-D-glucosaminyl-(1-&gt;4)]-N-acetyl-alpha-D-muramoyl-L-alanyl-D-glutamyl-meso-2,6-diaminopimeloyl-D-alanyl-D-alanine + UDP + H(+)</text>
        <dbReference type="Rhea" id="RHEA:31227"/>
        <dbReference type="ChEBI" id="CHEBI:15378"/>
        <dbReference type="ChEBI" id="CHEBI:57705"/>
        <dbReference type="ChEBI" id="CHEBI:58223"/>
        <dbReference type="ChEBI" id="CHEBI:61387"/>
        <dbReference type="ChEBI" id="CHEBI:61388"/>
        <dbReference type="EC" id="2.4.1.227"/>
    </reaction>
</comment>
<evidence type="ECO:0000256" key="2">
    <source>
        <dbReference type="ARBA" id="ARBA00022618"/>
    </source>
</evidence>
<dbReference type="AlphaFoldDB" id="A0A7Y0DZM0"/>
<dbReference type="UniPathway" id="UPA00219"/>
<dbReference type="CDD" id="cd03785">
    <property type="entry name" value="GT28_MurG"/>
    <property type="match status" value="1"/>
</dbReference>
<proteinExistence type="inferred from homology"/>
<comment type="subcellular location">
    <subcellularLocation>
        <location evidence="10">Cell membrane</location>
        <topology evidence="10">Peripheral membrane protein</topology>
        <orientation evidence="10">Cytoplasmic side</orientation>
    </subcellularLocation>
</comment>
<evidence type="ECO:0000259" key="12">
    <source>
        <dbReference type="Pfam" id="PF04101"/>
    </source>
</evidence>
<reference evidence="13 14" key="1">
    <citation type="submission" date="2020-04" db="EMBL/GenBank/DDBJ databases">
        <title>Rhodospirillaceae bacterium KN72 isolated from deep sea.</title>
        <authorList>
            <person name="Zhang D.-C."/>
        </authorList>
    </citation>
    <scope>NUCLEOTIDE SEQUENCE [LARGE SCALE GENOMIC DNA]</scope>
    <source>
        <strain evidence="13 14">KN72</strain>
    </source>
</reference>
<sequence length="384" mass="39722">MGGAVVTTLGPIVLATGGTGGHVFPAQALAEELKRRGFHLALVTDRRGDAYSGPLGELEAHTIKAAGVSGKGVMARIGAVGQLFVGYFQARALLNKLAPSAVVGFGGYPSVPTMVAASHLGLKTAIHEQNAVLGRANRLLAGRVDRIALSFDETDSLSDRDRAKSERTGNPVRPEIAALAGRPFAPPEPGGPIRILVIGGSQGAQILGEAVPAALAALPDDIRTRLSVEQQSRPEQLAAVKSAYAKSGIDADIRPFFDDMPARLSRAHLLISRAGASTLAEMTAVGLPGILIPYAYAIDDHQAANAARLSDAGGGWAIPQKDVTPEDLTRRLKQILGNPAVLAAAAHASARTGIPAATQRLADLVEALALGKAVSDTSSPQETR</sequence>
<dbReference type="Gene3D" id="3.40.50.2000">
    <property type="entry name" value="Glycogen Phosphorylase B"/>
    <property type="match status" value="2"/>
</dbReference>
<dbReference type="PANTHER" id="PTHR21015">
    <property type="entry name" value="UDP-N-ACETYLGLUCOSAMINE--N-ACETYLMURAMYL-(PENTAPEPTIDE) PYROPHOSPHORYL-UNDECAPRENOL N-ACETYLGLUCOSAMINE TRANSFERASE 1"/>
    <property type="match status" value="1"/>
</dbReference>
<keyword evidence="6 10" id="KW-0573">Peptidoglycan synthesis</keyword>
<feature type="domain" description="Glycosyltransferase family 28 N-terminal" evidence="11">
    <location>
        <begin position="12"/>
        <end position="148"/>
    </location>
</feature>
<dbReference type="InterPro" id="IPR007235">
    <property type="entry name" value="Glyco_trans_28_C"/>
</dbReference>
<evidence type="ECO:0000256" key="3">
    <source>
        <dbReference type="ARBA" id="ARBA00022676"/>
    </source>
</evidence>
<comment type="pathway">
    <text evidence="10">Cell wall biogenesis; peptidoglycan biosynthesis.</text>
</comment>
<dbReference type="SUPFAM" id="SSF53756">
    <property type="entry name" value="UDP-Glycosyltransferase/glycogen phosphorylase"/>
    <property type="match status" value="1"/>
</dbReference>
<evidence type="ECO:0000256" key="7">
    <source>
        <dbReference type="ARBA" id="ARBA00023136"/>
    </source>
</evidence>
<protein>
    <recommendedName>
        <fullName evidence="10">UDP-N-acetylglucosamine--N-acetylmuramyl-(pentapeptide) pyrophosphoryl-undecaprenol N-acetylglucosamine transferase</fullName>
        <ecNumber evidence="10">2.4.1.227</ecNumber>
    </recommendedName>
    <alternativeName>
        <fullName evidence="10">Undecaprenyl-PP-MurNAc-pentapeptide-UDPGlcNAc GlcNAc transferase</fullName>
    </alternativeName>
</protein>
<evidence type="ECO:0000256" key="8">
    <source>
        <dbReference type="ARBA" id="ARBA00023306"/>
    </source>
</evidence>
<dbReference type="GO" id="GO:0005975">
    <property type="term" value="P:carbohydrate metabolic process"/>
    <property type="evidence" value="ECO:0007669"/>
    <property type="project" value="InterPro"/>
</dbReference>
<keyword evidence="1 10" id="KW-1003">Cell membrane</keyword>
<evidence type="ECO:0000256" key="9">
    <source>
        <dbReference type="ARBA" id="ARBA00023316"/>
    </source>
</evidence>
<dbReference type="Pfam" id="PF04101">
    <property type="entry name" value="Glyco_tran_28_C"/>
    <property type="match status" value="1"/>
</dbReference>
<comment type="function">
    <text evidence="10">Cell wall formation. Catalyzes the transfer of a GlcNAc subunit on undecaprenyl-pyrophosphoryl-MurNAc-pentapeptide (lipid intermediate I) to form undecaprenyl-pyrophosphoryl-MurNAc-(pentapeptide)GlcNAc (lipid intermediate II).</text>
</comment>
<keyword evidence="4 10" id="KW-0808">Transferase</keyword>
<keyword evidence="8 10" id="KW-0131">Cell cycle</keyword>
<evidence type="ECO:0000313" key="13">
    <source>
        <dbReference type="EMBL" id="NMM44532.1"/>
    </source>
</evidence>
<evidence type="ECO:0000256" key="1">
    <source>
        <dbReference type="ARBA" id="ARBA00022475"/>
    </source>
</evidence>
<dbReference type="GO" id="GO:0051301">
    <property type="term" value="P:cell division"/>
    <property type="evidence" value="ECO:0007669"/>
    <property type="project" value="UniProtKB-KW"/>
</dbReference>
<dbReference type="GO" id="GO:0050511">
    <property type="term" value="F:undecaprenyldiphospho-muramoylpentapeptide beta-N-acetylglucosaminyltransferase activity"/>
    <property type="evidence" value="ECO:0007669"/>
    <property type="project" value="UniProtKB-UniRule"/>
</dbReference>
<evidence type="ECO:0000259" key="11">
    <source>
        <dbReference type="Pfam" id="PF03033"/>
    </source>
</evidence>
<dbReference type="HAMAP" id="MF_00033">
    <property type="entry name" value="MurG"/>
    <property type="match status" value="1"/>
</dbReference>
<accession>A0A7Y0DZM0</accession>
<dbReference type="Proteomes" id="UP000539372">
    <property type="component" value="Unassembled WGS sequence"/>
</dbReference>
<feature type="binding site" evidence="10">
    <location>
        <position position="173"/>
    </location>
    <ligand>
        <name>UDP-N-acetyl-alpha-D-glucosamine</name>
        <dbReference type="ChEBI" id="CHEBI:57705"/>
    </ligand>
</feature>